<organism evidence="1 2">
    <name type="scientific">Hymenobacter fastidiosus</name>
    <dbReference type="NCBI Taxonomy" id="486264"/>
    <lineage>
        <taxon>Bacteria</taxon>
        <taxon>Pseudomonadati</taxon>
        <taxon>Bacteroidota</taxon>
        <taxon>Cytophagia</taxon>
        <taxon>Cytophagales</taxon>
        <taxon>Hymenobacteraceae</taxon>
        <taxon>Hymenobacter</taxon>
    </lineage>
</organism>
<dbReference type="RefSeq" id="WP_345073095.1">
    <property type="nucleotide sequence ID" value="NZ_BAABDJ010000022.1"/>
</dbReference>
<dbReference type="EMBL" id="BAABDJ010000022">
    <property type="protein sequence ID" value="GAA4009868.1"/>
    <property type="molecule type" value="Genomic_DNA"/>
</dbReference>
<reference evidence="2" key="1">
    <citation type="journal article" date="2019" name="Int. J. Syst. Evol. Microbiol.">
        <title>The Global Catalogue of Microorganisms (GCM) 10K type strain sequencing project: providing services to taxonomists for standard genome sequencing and annotation.</title>
        <authorList>
            <consortium name="The Broad Institute Genomics Platform"/>
            <consortium name="The Broad Institute Genome Sequencing Center for Infectious Disease"/>
            <person name="Wu L."/>
            <person name="Ma J."/>
        </authorList>
    </citation>
    <scope>NUCLEOTIDE SEQUENCE [LARGE SCALE GENOMIC DNA]</scope>
    <source>
        <strain evidence="2">JCM 17224</strain>
    </source>
</reference>
<proteinExistence type="predicted"/>
<name>A0ABP7SCL7_9BACT</name>
<evidence type="ECO:0000313" key="2">
    <source>
        <dbReference type="Proteomes" id="UP001500567"/>
    </source>
</evidence>
<comment type="caution">
    <text evidence="1">The sequence shown here is derived from an EMBL/GenBank/DDBJ whole genome shotgun (WGS) entry which is preliminary data.</text>
</comment>
<gene>
    <name evidence="1" type="ORF">GCM10022408_22530</name>
</gene>
<dbReference type="Proteomes" id="UP001500567">
    <property type="component" value="Unassembled WGS sequence"/>
</dbReference>
<keyword evidence="2" id="KW-1185">Reference proteome</keyword>
<accession>A0ABP7SCL7</accession>
<sequence length="114" mass="12866">MNFDLEKAFIDKYVVKNKRQRYLGFIESPKRRGTFLGMLYHGQDLDKGQLKPLKGFFKTEILKRIAGRPIDSCYIISVNPALDGGQIPVAAALAEIVAYTEGIVLIFGHCELIY</sequence>
<protein>
    <submittedName>
        <fullName evidence="1">Uncharacterized protein</fullName>
    </submittedName>
</protein>
<evidence type="ECO:0000313" key="1">
    <source>
        <dbReference type="EMBL" id="GAA4009868.1"/>
    </source>
</evidence>